<keyword evidence="5" id="KW-0808">Transferase</keyword>
<dbReference type="Gene3D" id="6.10.340.10">
    <property type="match status" value="1"/>
</dbReference>
<dbReference type="Proteomes" id="UP001371305">
    <property type="component" value="Unassembled WGS sequence"/>
</dbReference>
<gene>
    <name evidence="14" type="ORF">WKV53_07205</name>
</gene>
<dbReference type="Gene3D" id="1.10.287.130">
    <property type="match status" value="1"/>
</dbReference>
<dbReference type="InterPro" id="IPR003660">
    <property type="entry name" value="HAMP_dom"/>
</dbReference>
<dbReference type="GO" id="GO:0016301">
    <property type="term" value="F:kinase activity"/>
    <property type="evidence" value="ECO:0007669"/>
    <property type="project" value="UniProtKB-KW"/>
</dbReference>
<evidence type="ECO:0000313" key="15">
    <source>
        <dbReference type="Proteomes" id="UP001371305"/>
    </source>
</evidence>
<keyword evidence="6" id="KW-0812">Transmembrane</keyword>
<keyword evidence="9" id="KW-0902">Two-component regulatory system</keyword>
<dbReference type="InterPro" id="IPR003594">
    <property type="entry name" value="HATPase_dom"/>
</dbReference>
<dbReference type="PROSITE" id="PS50885">
    <property type="entry name" value="HAMP"/>
    <property type="match status" value="1"/>
</dbReference>
<evidence type="ECO:0000313" key="14">
    <source>
        <dbReference type="EMBL" id="MEK7950276.1"/>
    </source>
</evidence>
<dbReference type="SMART" id="SM00387">
    <property type="entry name" value="HATPase_c"/>
    <property type="match status" value="1"/>
</dbReference>
<feature type="compositionally biased region" description="Basic and acidic residues" evidence="11">
    <location>
        <begin position="89"/>
        <end position="99"/>
    </location>
</feature>
<dbReference type="EC" id="2.7.13.3" evidence="3"/>
<evidence type="ECO:0000256" key="9">
    <source>
        <dbReference type="ARBA" id="ARBA00023012"/>
    </source>
</evidence>
<keyword evidence="8" id="KW-1133">Transmembrane helix</keyword>
<evidence type="ECO:0000256" key="6">
    <source>
        <dbReference type="ARBA" id="ARBA00022692"/>
    </source>
</evidence>
<keyword evidence="10" id="KW-0472">Membrane</keyword>
<dbReference type="PANTHER" id="PTHR45436:SF5">
    <property type="entry name" value="SENSOR HISTIDINE KINASE TRCS"/>
    <property type="match status" value="1"/>
</dbReference>
<feature type="compositionally biased region" description="Gly residues" evidence="11">
    <location>
        <begin position="63"/>
        <end position="88"/>
    </location>
</feature>
<dbReference type="SUPFAM" id="SSF158472">
    <property type="entry name" value="HAMP domain-like"/>
    <property type="match status" value="1"/>
</dbReference>
<dbReference type="RefSeq" id="WP_341403737.1">
    <property type="nucleotide sequence ID" value="NZ_JBBUKT010000002.1"/>
</dbReference>
<dbReference type="PRINTS" id="PR00344">
    <property type="entry name" value="BCTRLSENSOR"/>
</dbReference>
<dbReference type="Gene3D" id="3.30.565.10">
    <property type="entry name" value="Histidine kinase-like ATPase, C-terminal domain"/>
    <property type="match status" value="1"/>
</dbReference>
<dbReference type="CDD" id="cd06225">
    <property type="entry name" value="HAMP"/>
    <property type="match status" value="1"/>
</dbReference>
<dbReference type="InterPro" id="IPR036097">
    <property type="entry name" value="HisK_dim/P_sf"/>
</dbReference>
<dbReference type="Pfam" id="PF02518">
    <property type="entry name" value="HATPase_c"/>
    <property type="match status" value="1"/>
</dbReference>
<accession>A0ABU9ARC8</accession>
<dbReference type="InterPro" id="IPR005467">
    <property type="entry name" value="His_kinase_dom"/>
</dbReference>
<evidence type="ECO:0000259" key="13">
    <source>
        <dbReference type="PROSITE" id="PS50885"/>
    </source>
</evidence>
<sequence length="500" mass="53423">MIFRKSIRWRIQAWHGLLLLAMTVAFGVTAYRLEQTNAFRRLDDDLKGHIGLLTAVLENGGPPRSGGGGPDGGGPDGGGGFGGGGPRGGRPDNEDERPPPRGQRRGPPPGFQAPEIATAFSQADPDPYYFHVWTRDGGPLTKSATVPGWIPLPVGGTMDPKSRLRAGYREVYLFTPPGECILVGRSAASVDKAMREFAWKTAGIGGGLWVVGLAVGWWISSRALRPISAISAAASRISEGNLKERIHTPETESELGRLASLLDQTFQRLDAAFDEQARFTSDAAHELRTPVSIILAQSQLALSRERDNAYYRETIETAQRAAKRMQGMIESLLQLAVLDAAAGASDLNPGDLASECQEHLPALRVLAEEKNTTLRADLQPAACCMNAEQVGQILTNLVANAVKFSPAGSEIRVTTGSLDGKAYLSVQDNGPGIAAEHQPHLFERFYRTDRSRSSATGGTGLGLAICKRIADAHGGTLSVKSVDGEGSEFLLEMPSFTSGS</sequence>
<protein>
    <recommendedName>
        <fullName evidence="3">histidine kinase</fullName>
        <ecNumber evidence="3">2.7.13.3</ecNumber>
    </recommendedName>
</protein>
<dbReference type="CDD" id="cd00075">
    <property type="entry name" value="HATPase"/>
    <property type="match status" value="1"/>
</dbReference>
<comment type="caution">
    <text evidence="14">The sequence shown here is derived from an EMBL/GenBank/DDBJ whole genome shotgun (WGS) entry which is preliminary data.</text>
</comment>
<comment type="subcellular location">
    <subcellularLocation>
        <location evidence="2">Membrane</location>
    </subcellularLocation>
</comment>
<dbReference type="SMART" id="SM00388">
    <property type="entry name" value="HisKA"/>
    <property type="match status" value="1"/>
</dbReference>
<evidence type="ECO:0000256" key="11">
    <source>
        <dbReference type="SAM" id="MobiDB-lite"/>
    </source>
</evidence>
<dbReference type="SMART" id="SM00304">
    <property type="entry name" value="HAMP"/>
    <property type="match status" value="1"/>
</dbReference>
<dbReference type="InterPro" id="IPR004358">
    <property type="entry name" value="Sig_transdc_His_kin-like_C"/>
</dbReference>
<dbReference type="PANTHER" id="PTHR45436">
    <property type="entry name" value="SENSOR HISTIDINE KINASE YKOH"/>
    <property type="match status" value="1"/>
</dbReference>
<comment type="catalytic activity">
    <reaction evidence="1">
        <text>ATP + protein L-histidine = ADP + protein N-phospho-L-histidine.</text>
        <dbReference type="EC" id="2.7.13.3"/>
    </reaction>
</comment>
<dbReference type="InterPro" id="IPR003661">
    <property type="entry name" value="HisK_dim/P_dom"/>
</dbReference>
<dbReference type="Pfam" id="PF00672">
    <property type="entry name" value="HAMP"/>
    <property type="match status" value="1"/>
</dbReference>
<feature type="domain" description="HAMP" evidence="13">
    <location>
        <begin position="221"/>
        <end position="274"/>
    </location>
</feature>
<evidence type="ECO:0000259" key="12">
    <source>
        <dbReference type="PROSITE" id="PS50109"/>
    </source>
</evidence>
<evidence type="ECO:0000256" key="3">
    <source>
        <dbReference type="ARBA" id="ARBA00012438"/>
    </source>
</evidence>
<dbReference type="SUPFAM" id="SSF47384">
    <property type="entry name" value="Homodimeric domain of signal transducing histidine kinase"/>
    <property type="match status" value="1"/>
</dbReference>
<dbReference type="CDD" id="cd00082">
    <property type="entry name" value="HisKA"/>
    <property type="match status" value="1"/>
</dbReference>
<feature type="domain" description="Histidine kinase" evidence="12">
    <location>
        <begin position="282"/>
        <end position="497"/>
    </location>
</feature>
<evidence type="ECO:0000256" key="10">
    <source>
        <dbReference type="ARBA" id="ARBA00023136"/>
    </source>
</evidence>
<evidence type="ECO:0000256" key="2">
    <source>
        <dbReference type="ARBA" id="ARBA00004370"/>
    </source>
</evidence>
<keyword evidence="4" id="KW-0597">Phosphoprotein</keyword>
<feature type="region of interest" description="Disordered" evidence="11">
    <location>
        <begin position="57"/>
        <end position="114"/>
    </location>
</feature>
<keyword evidence="7 14" id="KW-0418">Kinase</keyword>
<dbReference type="InterPro" id="IPR050428">
    <property type="entry name" value="TCS_sensor_his_kinase"/>
</dbReference>
<dbReference type="SUPFAM" id="SSF55874">
    <property type="entry name" value="ATPase domain of HSP90 chaperone/DNA topoisomerase II/histidine kinase"/>
    <property type="match status" value="1"/>
</dbReference>
<dbReference type="InterPro" id="IPR036890">
    <property type="entry name" value="HATPase_C_sf"/>
</dbReference>
<reference evidence="14 15" key="1">
    <citation type="submission" date="2024-04" db="EMBL/GenBank/DDBJ databases">
        <title>Luteolibacter sp. isolated from soil.</title>
        <authorList>
            <person name="An J."/>
        </authorList>
    </citation>
    <scope>NUCLEOTIDE SEQUENCE [LARGE SCALE GENOMIC DNA]</scope>
    <source>
        <strain evidence="14 15">Y139</strain>
    </source>
</reference>
<name>A0ABU9ARC8_9BACT</name>
<proteinExistence type="predicted"/>
<dbReference type="Pfam" id="PF00512">
    <property type="entry name" value="HisKA"/>
    <property type="match status" value="1"/>
</dbReference>
<evidence type="ECO:0000256" key="8">
    <source>
        <dbReference type="ARBA" id="ARBA00022989"/>
    </source>
</evidence>
<evidence type="ECO:0000256" key="4">
    <source>
        <dbReference type="ARBA" id="ARBA00022553"/>
    </source>
</evidence>
<keyword evidence="15" id="KW-1185">Reference proteome</keyword>
<evidence type="ECO:0000256" key="1">
    <source>
        <dbReference type="ARBA" id="ARBA00000085"/>
    </source>
</evidence>
<evidence type="ECO:0000256" key="5">
    <source>
        <dbReference type="ARBA" id="ARBA00022679"/>
    </source>
</evidence>
<dbReference type="EMBL" id="JBBUKT010000002">
    <property type="protein sequence ID" value="MEK7950276.1"/>
    <property type="molecule type" value="Genomic_DNA"/>
</dbReference>
<evidence type="ECO:0000256" key="7">
    <source>
        <dbReference type="ARBA" id="ARBA00022777"/>
    </source>
</evidence>
<organism evidence="14 15">
    <name type="scientific">Luteolibacter soli</name>
    <dbReference type="NCBI Taxonomy" id="3135280"/>
    <lineage>
        <taxon>Bacteria</taxon>
        <taxon>Pseudomonadati</taxon>
        <taxon>Verrucomicrobiota</taxon>
        <taxon>Verrucomicrobiia</taxon>
        <taxon>Verrucomicrobiales</taxon>
        <taxon>Verrucomicrobiaceae</taxon>
        <taxon>Luteolibacter</taxon>
    </lineage>
</organism>
<dbReference type="PROSITE" id="PS50109">
    <property type="entry name" value="HIS_KIN"/>
    <property type="match status" value="1"/>
</dbReference>